<evidence type="ECO:0000313" key="3">
    <source>
        <dbReference type="Proteomes" id="UP000444980"/>
    </source>
</evidence>
<protein>
    <submittedName>
        <fullName evidence="2">Uncharacterized protein</fullName>
    </submittedName>
</protein>
<keyword evidence="3" id="KW-1185">Reference proteome</keyword>
<dbReference type="OrthoDB" id="4375110at2"/>
<dbReference type="Proteomes" id="UP000444980">
    <property type="component" value="Unassembled WGS sequence"/>
</dbReference>
<evidence type="ECO:0000256" key="1">
    <source>
        <dbReference type="SAM" id="Phobius"/>
    </source>
</evidence>
<keyword evidence="1" id="KW-0472">Membrane</keyword>
<feature type="transmembrane region" description="Helical" evidence="1">
    <location>
        <begin position="6"/>
        <end position="24"/>
    </location>
</feature>
<reference evidence="3" key="1">
    <citation type="submission" date="2019-06" db="EMBL/GenBank/DDBJ databases">
        <title>Gordonia isolated from sludge of a wastewater treatment plant.</title>
        <authorList>
            <person name="Tamura T."/>
            <person name="Aoyama K."/>
            <person name="Kang Y."/>
            <person name="Saito S."/>
            <person name="Akiyama N."/>
            <person name="Yazawa K."/>
            <person name="Gonoi T."/>
            <person name="Mikami Y."/>
        </authorList>
    </citation>
    <scope>NUCLEOTIDE SEQUENCE [LARGE SCALE GENOMIC DNA]</scope>
    <source>
        <strain evidence="3">NBRC 107697</strain>
    </source>
</reference>
<keyword evidence="1" id="KW-1133">Transmembrane helix</keyword>
<dbReference type="EMBL" id="BJOU01000001">
    <property type="protein sequence ID" value="GED97653.1"/>
    <property type="molecule type" value="Genomic_DNA"/>
</dbReference>
<name>A0A7I9UXH9_9ACTN</name>
<feature type="transmembrane region" description="Helical" evidence="1">
    <location>
        <begin position="113"/>
        <end position="141"/>
    </location>
</feature>
<keyword evidence="1" id="KW-0812">Transmembrane</keyword>
<sequence length="217" mass="22613">MLHALAYAFVDAVNVLLIGVLVALAMMSAKGRYGPVAALLVFGDWLGVLGTALVVLLAFDGLGEFVKHIVDSPLFGVLLILAGVATMVLTIRGGDSSALINRILEPLRSPSPLTVLVGIVLGVIQSVTSVPFFAGLAVLSASEVPPLQRYLGLFLYATVALSLPILAALLLALVRRAPDSFISRGFDVARANKEAVVLGAGYLVSVLLIGIGVLRLM</sequence>
<feature type="transmembrane region" description="Helical" evidence="1">
    <location>
        <begin position="153"/>
        <end position="174"/>
    </location>
</feature>
<gene>
    <name evidence="2" type="ORF">nbrc107697_16920</name>
</gene>
<feature type="transmembrane region" description="Helical" evidence="1">
    <location>
        <begin position="195"/>
        <end position="214"/>
    </location>
</feature>
<organism evidence="2 3">
    <name type="scientific">Gordonia crocea</name>
    <dbReference type="NCBI Taxonomy" id="589162"/>
    <lineage>
        <taxon>Bacteria</taxon>
        <taxon>Bacillati</taxon>
        <taxon>Actinomycetota</taxon>
        <taxon>Actinomycetes</taxon>
        <taxon>Mycobacteriales</taxon>
        <taxon>Gordoniaceae</taxon>
        <taxon>Gordonia</taxon>
    </lineage>
</organism>
<comment type="caution">
    <text evidence="2">The sequence shown here is derived from an EMBL/GenBank/DDBJ whole genome shotgun (WGS) entry which is preliminary data.</text>
</comment>
<dbReference type="AlphaFoldDB" id="A0A7I9UXH9"/>
<proteinExistence type="predicted"/>
<evidence type="ECO:0000313" key="2">
    <source>
        <dbReference type="EMBL" id="GED97653.1"/>
    </source>
</evidence>
<accession>A0A7I9UXH9</accession>
<dbReference type="RefSeq" id="WP_161926951.1">
    <property type="nucleotide sequence ID" value="NZ_BJOU01000001.1"/>
</dbReference>
<feature type="transmembrane region" description="Helical" evidence="1">
    <location>
        <begin position="74"/>
        <end position="92"/>
    </location>
</feature>
<feature type="transmembrane region" description="Helical" evidence="1">
    <location>
        <begin position="36"/>
        <end position="59"/>
    </location>
</feature>